<dbReference type="GO" id="GO:0006749">
    <property type="term" value="P:glutathione metabolic process"/>
    <property type="evidence" value="ECO:0007669"/>
    <property type="project" value="TreeGrafter"/>
</dbReference>
<dbReference type="GO" id="GO:0004364">
    <property type="term" value="F:glutathione transferase activity"/>
    <property type="evidence" value="ECO:0007669"/>
    <property type="project" value="TreeGrafter"/>
</dbReference>
<dbReference type="Proteomes" id="UP000484076">
    <property type="component" value="Unassembled WGS sequence"/>
</dbReference>
<evidence type="ECO:0000313" key="4">
    <source>
        <dbReference type="EMBL" id="NUB44419.1"/>
    </source>
</evidence>
<accession>A0A8X8KKM0</accession>
<evidence type="ECO:0000313" key="5">
    <source>
        <dbReference type="Proteomes" id="UP000484076"/>
    </source>
</evidence>
<dbReference type="GO" id="GO:0004602">
    <property type="term" value="F:glutathione peroxidase activity"/>
    <property type="evidence" value="ECO:0007669"/>
    <property type="project" value="TreeGrafter"/>
</dbReference>
<evidence type="ECO:0000259" key="3">
    <source>
        <dbReference type="Pfam" id="PF01323"/>
    </source>
</evidence>
<comment type="similarity">
    <text evidence="1">Belongs to the GST superfamily. NadH family.</text>
</comment>
<dbReference type="PANTHER" id="PTHR42943:SF2">
    <property type="entry name" value="GLUTATHIONE S-TRANSFERASE KAPPA 1"/>
    <property type="match status" value="1"/>
</dbReference>
<dbReference type="GO" id="GO:1901170">
    <property type="term" value="P:naphthalene catabolic process"/>
    <property type="evidence" value="ECO:0007669"/>
    <property type="project" value="InterPro"/>
</dbReference>
<dbReference type="InterPro" id="IPR036249">
    <property type="entry name" value="Thioredoxin-like_sf"/>
</dbReference>
<dbReference type="PANTHER" id="PTHR42943">
    <property type="entry name" value="GLUTATHIONE S-TRANSFERASE KAPPA"/>
    <property type="match status" value="1"/>
</dbReference>
<dbReference type="EC" id="5.99.1.4" evidence="1"/>
<sequence length="196" mass="21249">MAHIEYFFTTISPFVYLGGPRFAAIVAGQGATVAWKPLDAPALFPRTGGQVLAERHDSRKAYRLQELRRQAANAGLPLNLKPAHFPVNPAPSCYAVIAAARVGGDVAGLVHGFGRALWAEDRNIAEDEVVKDVLAAHGFDPAIADRHMLAAAETYAANLEEAVARGVFGVPFYIVGDEMFWGQDRLEDLDRHLATL</sequence>
<feature type="domain" description="DSBA-like thioredoxin" evidence="3">
    <location>
        <begin position="4"/>
        <end position="193"/>
    </location>
</feature>
<dbReference type="AlphaFoldDB" id="A0A8X8KKM0"/>
<dbReference type="CDD" id="cd03022">
    <property type="entry name" value="DsbA_HCCA_Iso"/>
    <property type="match status" value="1"/>
</dbReference>
<dbReference type="GO" id="GO:0018845">
    <property type="term" value="F:2-hydroxychromene-2-carboxylate isomerase activity"/>
    <property type="evidence" value="ECO:0007669"/>
    <property type="project" value="UniProtKB-UniRule"/>
</dbReference>
<protein>
    <recommendedName>
        <fullName evidence="1">2-hydroxychromene-2-carboxylate isomerase</fullName>
        <ecNumber evidence="1">5.99.1.4</ecNumber>
    </recommendedName>
</protein>
<evidence type="ECO:0000256" key="2">
    <source>
        <dbReference type="PIRSR" id="PIRSR006386-1"/>
    </source>
</evidence>
<organism evidence="4 5">
    <name type="scientific">Fertoeibacter niger</name>
    <dbReference type="NCBI Taxonomy" id="2656921"/>
    <lineage>
        <taxon>Bacteria</taxon>
        <taxon>Pseudomonadati</taxon>
        <taxon>Pseudomonadota</taxon>
        <taxon>Alphaproteobacteria</taxon>
        <taxon>Rhodobacterales</taxon>
        <taxon>Paracoccaceae</taxon>
        <taxon>Fertoeibacter</taxon>
    </lineage>
</organism>
<dbReference type="Gene3D" id="3.40.30.10">
    <property type="entry name" value="Glutaredoxin"/>
    <property type="match status" value="1"/>
</dbReference>
<dbReference type="InterPro" id="IPR044087">
    <property type="entry name" value="NahD-like"/>
</dbReference>
<dbReference type="InterPro" id="IPR001853">
    <property type="entry name" value="DSBA-like_thioredoxin_dom"/>
</dbReference>
<comment type="caution">
    <text evidence="4">The sequence shown here is derived from an EMBL/GenBank/DDBJ whole genome shotgun (WGS) entry which is preliminary data.</text>
</comment>
<dbReference type="RefSeq" id="WP_174539537.1">
    <property type="nucleotide sequence ID" value="NZ_WHUT02000004.1"/>
</dbReference>
<name>A0A8X8KKM0_9RHOB</name>
<dbReference type="EMBL" id="WHUT02000004">
    <property type="protein sequence ID" value="NUB44419.1"/>
    <property type="molecule type" value="Genomic_DNA"/>
</dbReference>
<dbReference type="PIRSF" id="PIRSF006386">
    <property type="entry name" value="HCCAis_GSTk"/>
    <property type="match status" value="1"/>
</dbReference>
<proteinExistence type="inferred from homology"/>
<dbReference type="SUPFAM" id="SSF52833">
    <property type="entry name" value="Thioredoxin-like"/>
    <property type="match status" value="1"/>
</dbReference>
<keyword evidence="1 4" id="KW-0413">Isomerase</keyword>
<gene>
    <name evidence="4" type="ORF">GEU84_008500</name>
</gene>
<feature type="active site" description="Nucleophile" evidence="2">
    <location>
        <position position="12"/>
    </location>
</feature>
<evidence type="ECO:0000256" key="1">
    <source>
        <dbReference type="PIRNR" id="PIRNR006386"/>
    </source>
</evidence>
<dbReference type="InterPro" id="IPR051924">
    <property type="entry name" value="GST_Kappa/NadH"/>
</dbReference>
<comment type="catalytic activity">
    <reaction evidence="1">
        <text>2-hydroxychromene-2-carboxylate = (3E)-4-(2-hydroxyphenyl)-2-oxobut-3-enoate</text>
        <dbReference type="Rhea" id="RHEA:27401"/>
        <dbReference type="ChEBI" id="CHEBI:59350"/>
        <dbReference type="ChEBI" id="CHEBI:59353"/>
        <dbReference type="EC" id="5.99.1.4"/>
    </reaction>
</comment>
<reference evidence="4" key="1">
    <citation type="submission" date="2020-05" db="EMBL/GenBank/DDBJ databases">
        <title>Fertoebacter nigrum gen. nov., sp. nov., a new member of the family Rhodobacteraceae.</title>
        <authorList>
            <person name="Szuroczki S."/>
            <person name="Abbaszade G."/>
            <person name="Buni D."/>
            <person name="Schumann P."/>
            <person name="Toth E."/>
        </authorList>
    </citation>
    <scope>NUCLEOTIDE SEQUENCE</scope>
    <source>
        <strain evidence="4">RG-N-1a</strain>
    </source>
</reference>
<keyword evidence="5" id="KW-1185">Reference proteome</keyword>
<dbReference type="Pfam" id="PF01323">
    <property type="entry name" value="DSBA"/>
    <property type="match status" value="1"/>
</dbReference>
<dbReference type="InterPro" id="IPR014440">
    <property type="entry name" value="HCCAis_GSTk"/>
</dbReference>